<dbReference type="EMBL" id="CP111021">
    <property type="protein sequence ID" value="WAR16671.1"/>
    <property type="molecule type" value="Genomic_DNA"/>
</dbReference>
<dbReference type="Proteomes" id="UP001164746">
    <property type="component" value="Chromosome 10"/>
</dbReference>
<feature type="domain" description="TSEN34 N-terminal" evidence="6">
    <location>
        <begin position="16"/>
        <end position="60"/>
    </location>
</feature>
<reference evidence="7" key="1">
    <citation type="submission" date="2022-11" db="EMBL/GenBank/DDBJ databases">
        <title>Centuries of genome instability and evolution in soft-shell clam transmissible cancer (bioRxiv).</title>
        <authorList>
            <person name="Hart S.F.M."/>
            <person name="Yonemitsu M.A."/>
            <person name="Giersch R.M."/>
            <person name="Beal B.F."/>
            <person name="Arriagada G."/>
            <person name="Davis B.W."/>
            <person name="Ostrander E.A."/>
            <person name="Goff S.P."/>
            <person name="Metzger M.J."/>
        </authorList>
    </citation>
    <scope>NUCLEOTIDE SEQUENCE</scope>
    <source>
        <strain evidence="7">MELC-2E11</strain>
        <tissue evidence="7">Siphon/mantle</tissue>
    </source>
</reference>
<dbReference type="PANTHER" id="PTHR13070:SF0">
    <property type="entry name" value="TRNA-SPLICING ENDONUCLEASE SUBUNIT SEN34"/>
    <property type="match status" value="1"/>
</dbReference>
<dbReference type="InterPro" id="IPR011856">
    <property type="entry name" value="tRNA_endonuc-like_dom_sf"/>
</dbReference>
<dbReference type="PANTHER" id="PTHR13070">
    <property type="entry name" value="TRNA-SPLICING ENDONUCLEASE SUBUNIT SEN34-RELATED"/>
    <property type="match status" value="1"/>
</dbReference>
<dbReference type="InterPro" id="IPR036167">
    <property type="entry name" value="tRNA_intron_Endo_cat-like_sf"/>
</dbReference>
<proteinExistence type="inferred from homology"/>
<comment type="similarity">
    <text evidence="1">Belongs to the tRNA-intron endonuclease family.</text>
</comment>
<evidence type="ECO:0000256" key="1">
    <source>
        <dbReference type="ARBA" id="ARBA00008078"/>
    </source>
</evidence>
<sequence length="233" mass="26895">MFYETNKMSTEKFPVKITNFQNDFLIWSASDSRVVREEFRIVGTLTGCLPRAPHQNTHLGFAELVETVYEDVNDTTRNEFKQREQESYERQIDLFKEDRKVELKRCLPKIIEGKKAKRNKLLDERKKKGEDIPDSEYEAEIQLCVEDIAIPDIEKRHMMNVLRKRPPTNLWTGTFPTPTARNSAMPPYREPLCAGDIVTMGRLGTSVKKTVVLCSLDDAGKICYTSLQWTGIS</sequence>
<dbReference type="SUPFAM" id="SSF53032">
    <property type="entry name" value="tRNA-intron endonuclease catalytic domain-like"/>
    <property type="match status" value="1"/>
</dbReference>
<keyword evidence="4" id="KW-0456">Lyase</keyword>
<dbReference type="CDD" id="cd22363">
    <property type="entry name" value="tRNA-intron_lyase_C"/>
    <property type="match status" value="1"/>
</dbReference>
<dbReference type="Pfam" id="PF26577">
    <property type="entry name" value="TSEN34_N"/>
    <property type="match status" value="1"/>
</dbReference>
<keyword evidence="8" id="KW-1185">Reference proteome</keyword>
<evidence type="ECO:0000256" key="5">
    <source>
        <dbReference type="ARBA" id="ARBA00034031"/>
    </source>
</evidence>
<protein>
    <recommendedName>
        <fullName evidence="2">tRNA-intron lyase</fullName>
        <ecNumber evidence="2">4.6.1.16</ecNumber>
    </recommendedName>
</protein>
<accession>A0ABY7F7A7</accession>
<evidence type="ECO:0000259" key="6">
    <source>
        <dbReference type="Pfam" id="PF26577"/>
    </source>
</evidence>
<evidence type="ECO:0000256" key="3">
    <source>
        <dbReference type="ARBA" id="ARBA00022694"/>
    </source>
</evidence>
<dbReference type="Gene3D" id="3.40.1350.10">
    <property type="match status" value="1"/>
</dbReference>
<organism evidence="7 8">
    <name type="scientific">Mya arenaria</name>
    <name type="common">Soft-shell clam</name>
    <dbReference type="NCBI Taxonomy" id="6604"/>
    <lineage>
        <taxon>Eukaryota</taxon>
        <taxon>Metazoa</taxon>
        <taxon>Spiralia</taxon>
        <taxon>Lophotrochozoa</taxon>
        <taxon>Mollusca</taxon>
        <taxon>Bivalvia</taxon>
        <taxon>Autobranchia</taxon>
        <taxon>Heteroconchia</taxon>
        <taxon>Euheterodonta</taxon>
        <taxon>Imparidentia</taxon>
        <taxon>Neoheterodontei</taxon>
        <taxon>Myida</taxon>
        <taxon>Myoidea</taxon>
        <taxon>Myidae</taxon>
        <taxon>Mya</taxon>
    </lineage>
</organism>
<evidence type="ECO:0000313" key="8">
    <source>
        <dbReference type="Proteomes" id="UP001164746"/>
    </source>
</evidence>
<evidence type="ECO:0000313" key="7">
    <source>
        <dbReference type="EMBL" id="WAR16671.1"/>
    </source>
</evidence>
<name>A0ABY7F7A7_MYAAR</name>
<keyword evidence="3" id="KW-0819">tRNA processing</keyword>
<evidence type="ECO:0000256" key="2">
    <source>
        <dbReference type="ARBA" id="ARBA00012573"/>
    </source>
</evidence>
<dbReference type="EC" id="4.6.1.16" evidence="2"/>
<comment type="catalytic activity">
    <reaction evidence="5">
        <text>pretRNA = a 3'-half-tRNA molecule with a 5'-OH end + a 5'-half-tRNA molecule with a 2',3'-cyclic phosphate end + an intron with a 2',3'-cyclic phosphate and a 5'-hydroxyl terminus.</text>
        <dbReference type="EC" id="4.6.1.16"/>
    </reaction>
</comment>
<dbReference type="InterPro" id="IPR059049">
    <property type="entry name" value="TSEN34_N"/>
</dbReference>
<evidence type="ECO:0000256" key="4">
    <source>
        <dbReference type="ARBA" id="ARBA00023239"/>
    </source>
</evidence>
<dbReference type="InterPro" id="IPR006677">
    <property type="entry name" value="tRNA_intron_Endonuc_cat-like"/>
</dbReference>
<gene>
    <name evidence="7" type="ORF">MAR_031265</name>
</gene>